<evidence type="ECO:0000313" key="2">
    <source>
        <dbReference type="EMBL" id="MCM2466516.1"/>
    </source>
</evidence>
<accession>A0ABD4TEZ5</accession>
<dbReference type="EMBL" id="QFDM01000002">
    <property type="protein sequence ID" value="MCM2466516.1"/>
    <property type="molecule type" value="Genomic_DNA"/>
</dbReference>
<dbReference type="Gene3D" id="1.20.120.520">
    <property type="entry name" value="nmb1532 protein domain like"/>
    <property type="match status" value="1"/>
</dbReference>
<reference evidence="2 3" key="1">
    <citation type="submission" date="2018-05" db="EMBL/GenBank/DDBJ databases">
        <title>Isolation and characterization of genus Methanoculleus species and their viruses from deep sea marine sediment offshore southwestern Taiwan.</title>
        <authorList>
            <person name="Wei W.-H."/>
            <person name="Chen W.-C."/>
            <person name="Lai M.-C."/>
            <person name="Chen S.-C."/>
        </authorList>
    </citation>
    <scope>NUCLEOTIDE SEQUENCE [LARGE SCALE GENOMIC DNA]</scope>
    <source>
        <strain evidence="2 3">CWC-02</strain>
    </source>
</reference>
<dbReference type="AlphaFoldDB" id="A0ABD4TEZ5"/>
<gene>
    <name evidence="2" type="ORF">DIC75_09405</name>
</gene>
<organism evidence="2 3">
    <name type="scientific">Methanoculleus oceani</name>
    <dbReference type="NCBI Taxonomy" id="2184756"/>
    <lineage>
        <taxon>Archaea</taxon>
        <taxon>Methanobacteriati</taxon>
        <taxon>Methanobacteriota</taxon>
        <taxon>Stenosarchaea group</taxon>
        <taxon>Methanomicrobia</taxon>
        <taxon>Methanomicrobiales</taxon>
        <taxon>Methanomicrobiaceae</taxon>
        <taxon>Methanoculleus</taxon>
    </lineage>
</organism>
<dbReference type="PANTHER" id="PTHR35585:SF1">
    <property type="entry name" value="HHE DOMAIN PROTEIN (AFU_ORTHOLOGUE AFUA_4G00730)"/>
    <property type="match status" value="1"/>
</dbReference>
<protein>
    <recommendedName>
        <fullName evidence="1">Hemerythrin-like domain-containing protein</fullName>
    </recommendedName>
</protein>
<dbReference type="Proteomes" id="UP001523230">
    <property type="component" value="Unassembled WGS sequence"/>
</dbReference>
<dbReference type="PANTHER" id="PTHR35585">
    <property type="entry name" value="HHE DOMAIN PROTEIN (AFU_ORTHOLOGUE AFUA_4G00730)"/>
    <property type="match status" value="1"/>
</dbReference>
<keyword evidence="3" id="KW-1185">Reference proteome</keyword>
<dbReference type="Pfam" id="PF01814">
    <property type="entry name" value="Hemerythrin"/>
    <property type="match status" value="1"/>
</dbReference>
<feature type="domain" description="Hemerythrin-like" evidence="1">
    <location>
        <begin position="31"/>
        <end position="140"/>
    </location>
</feature>
<sequence length="171" mass="19627">MRLSCSSRAILLSIRTNVSGTAPGGVYVDQDIIEAIRQDHEQIMKVLDDLGVHGRATSEAYSVARGLLYSHMYGEEVTIYERMRSEMYERIEDSLAEHNSIRICLDRLDRIEIGTEWVPTIQVLKRRVQFHIDSEERLLKAAESFIDTSERFEIAERFQRAKGAQSSYTLA</sequence>
<comment type="caution">
    <text evidence="2">The sequence shown here is derived from an EMBL/GenBank/DDBJ whole genome shotgun (WGS) entry which is preliminary data.</text>
</comment>
<evidence type="ECO:0000259" key="1">
    <source>
        <dbReference type="Pfam" id="PF01814"/>
    </source>
</evidence>
<dbReference type="InterPro" id="IPR012312">
    <property type="entry name" value="Hemerythrin-like"/>
</dbReference>
<evidence type="ECO:0000313" key="3">
    <source>
        <dbReference type="Proteomes" id="UP001523230"/>
    </source>
</evidence>
<proteinExistence type="predicted"/>
<name>A0ABD4TEZ5_9EURY</name>